<gene>
    <name evidence="2" type="ORF">BE18_49215</name>
</gene>
<evidence type="ECO:0000256" key="1">
    <source>
        <dbReference type="SAM" id="MobiDB-lite"/>
    </source>
</evidence>
<reference evidence="2 3" key="1">
    <citation type="submission" date="2014-02" db="EMBL/GenBank/DDBJ databases">
        <title>The small core and large imbalanced accessory genome model reveals a collaborative survival strategy of Sorangium cellulosum strains in nature.</title>
        <authorList>
            <person name="Han K."/>
            <person name="Peng R."/>
            <person name="Blom J."/>
            <person name="Li Y.-Z."/>
        </authorList>
    </citation>
    <scope>NUCLEOTIDE SEQUENCE [LARGE SCALE GENOMIC DNA]</scope>
    <source>
        <strain evidence="2 3">So0149</strain>
    </source>
</reference>
<comment type="caution">
    <text evidence="2">The sequence shown here is derived from an EMBL/GenBank/DDBJ whole genome shotgun (WGS) entry which is preliminary data.</text>
</comment>
<dbReference type="AlphaFoldDB" id="A0A150R5Z9"/>
<proteinExistence type="predicted"/>
<accession>A0A150R5Z9</accession>
<evidence type="ECO:0000313" key="3">
    <source>
        <dbReference type="Proteomes" id="UP000075515"/>
    </source>
</evidence>
<feature type="region of interest" description="Disordered" evidence="1">
    <location>
        <begin position="417"/>
        <end position="437"/>
    </location>
</feature>
<sequence>MTGIAAKAFERSSQTVALCSEHLPGVLADGSQGGAGTAAPGSLLDVEHDFSARVRMLLGDPTPALVKVESDLEEDMAALVGDAIGPRESWTPEFVEMRYTERLEELLQKEPTAKCLDDPTACPWGSDVDKANDALLARQRLVLRALRLKATLVKSFAAAKTVAESLGAYGAISLESRDAREKDYKSAVDRLLKELEACAAPRSTGTPGRCFTAIVELPRLEGQARGELRALEAAASNARVAFVAPTDGHLLDSMVGRYRQHVSFLANGAAAAQMLSAGKRTEFLELLAQREGRLAARFAFRGLRSALTDLNYRLDRLDDKLYGAITVGSLFGGSAVNDLLEEGIAKAGEAGADLLSKLRISPESVLQEACSALLLNPVPDRGLLQMDALYTGIVKGLGKRASGTKPLNTVQTAQVRADTAAPGAEHGARSQPVSPPASPFQLGLLHAAAVTEWTMELSHQVAHGAEANPPPMRLSEEAQMAFYEELLRRPDLLRAALEPEYPPASNAGETVGEGATESRADSHAIDMRIASEVTMAVLVRLEARSTASIDTTGLARQIEAIAEMQMPILESNKDVIEAIERTQGTFLDAQTVNAMCSVLHENPMIRARGIRAWCVDRTIGNAIGAIELSGASKNRGLFATGKFRLSSDSGMPSSERDQVDDLNGVLEYIASTLDRVAKERPQLRFSVRVEGFASSAKLPCTALADVARIASVPTCTSGSRTCFGPNGQLRIDDQDIKWPGSGRDACGAAAPDDGNAALALLRAWTVAEKLRNVLCGPGKPCSRRDSGSKPSDKWQVDPELTLVPGRGSEENQTVRIYVRRRPE</sequence>
<organism evidence="2 3">
    <name type="scientific">Sorangium cellulosum</name>
    <name type="common">Polyangium cellulosum</name>
    <dbReference type="NCBI Taxonomy" id="56"/>
    <lineage>
        <taxon>Bacteria</taxon>
        <taxon>Pseudomonadati</taxon>
        <taxon>Myxococcota</taxon>
        <taxon>Polyangia</taxon>
        <taxon>Polyangiales</taxon>
        <taxon>Polyangiaceae</taxon>
        <taxon>Sorangium</taxon>
    </lineage>
</organism>
<name>A0A150R5Z9_SORCE</name>
<dbReference type="EMBL" id="JEMC01004153">
    <property type="protein sequence ID" value="KYF75346.1"/>
    <property type="molecule type" value="Genomic_DNA"/>
</dbReference>
<dbReference type="Proteomes" id="UP000075515">
    <property type="component" value="Unassembled WGS sequence"/>
</dbReference>
<evidence type="ECO:0000313" key="2">
    <source>
        <dbReference type="EMBL" id="KYF75346.1"/>
    </source>
</evidence>
<protein>
    <submittedName>
        <fullName evidence="2">Uncharacterized protein</fullName>
    </submittedName>
</protein>